<dbReference type="InterPro" id="IPR011204">
    <property type="entry name" value="Virulence_RhuM-like"/>
</dbReference>
<sequence>MSQLNRIVTMWLDFAEDQAQRKKQVLLKDWTEKLDQFLAFNEREVLQGAGKISKKQADAKAEGEYERYMAVQRQIKEQQGEGDIAELLRLKVKLKK</sequence>
<comment type="caution">
    <text evidence="1">The sequence shown here is derived from an EMBL/GenBank/DDBJ whole genome shotgun (WGS) entry which is preliminary data.</text>
</comment>
<reference evidence="2" key="1">
    <citation type="submission" date="2017-01" db="EMBL/GenBank/DDBJ databases">
        <authorList>
            <person name="Mah S.A."/>
            <person name="Swanson W.J."/>
            <person name="Moy G.W."/>
            <person name="Vacquier V.D."/>
        </authorList>
    </citation>
    <scope>NUCLEOTIDE SEQUENCE [LARGE SCALE GENOMIC DNA]</scope>
    <source>
        <strain evidence="2">124861</strain>
    </source>
</reference>
<evidence type="ECO:0000313" key="1">
    <source>
        <dbReference type="EMBL" id="OSI22038.1"/>
    </source>
</evidence>
<proteinExistence type="predicted"/>
<gene>
    <name evidence="1" type="ORF">BV912_05805</name>
</gene>
<organism evidence="1 2">
    <name type="scientific">Neisseria dumasiana</name>
    <dbReference type="NCBI Taxonomy" id="1931275"/>
    <lineage>
        <taxon>Bacteria</taxon>
        <taxon>Pseudomonadati</taxon>
        <taxon>Pseudomonadota</taxon>
        <taxon>Betaproteobacteria</taxon>
        <taxon>Neisseriales</taxon>
        <taxon>Neisseriaceae</taxon>
        <taxon>Neisseria</taxon>
    </lineage>
</organism>
<dbReference type="Pfam" id="PF13310">
    <property type="entry name" value="Virulence_RhuM"/>
    <property type="match status" value="1"/>
</dbReference>
<dbReference type="GO" id="GO:0003677">
    <property type="term" value="F:DNA binding"/>
    <property type="evidence" value="ECO:0007669"/>
    <property type="project" value="UniProtKB-KW"/>
</dbReference>
<evidence type="ECO:0000313" key="2">
    <source>
        <dbReference type="Proteomes" id="UP000193303"/>
    </source>
</evidence>
<name>A0A1X3DIY5_9NEIS</name>
<accession>A0A1X3DIY5</accession>
<dbReference type="Proteomes" id="UP000193303">
    <property type="component" value="Unassembled WGS sequence"/>
</dbReference>
<dbReference type="PANTHER" id="PTHR35810:SF1">
    <property type="entry name" value="CYTOPLASMIC PROTEIN"/>
    <property type="match status" value="1"/>
</dbReference>
<dbReference type="OrthoDB" id="9802752at2"/>
<keyword evidence="1" id="KW-0238">DNA-binding</keyword>
<dbReference type="EMBL" id="MTAB01000010">
    <property type="protein sequence ID" value="OSI22038.1"/>
    <property type="molecule type" value="Genomic_DNA"/>
</dbReference>
<dbReference type="PANTHER" id="PTHR35810">
    <property type="entry name" value="CYTOPLASMIC PROTEIN-RELATED"/>
    <property type="match status" value="1"/>
</dbReference>
<protein>
    <submittedName>
        <fullName evidence="1">DNA-binding protein</fullName>
    </submittedName>
</protein>
<dbReference type="AlphaFoldDB" id="A0A1X3DIY5"/>